<dbReference type="InterPro" id="IPR011545">
    <property type="entry name" value="DEAD/DEAH_box_helicase_dom"/>
</dbReference>
<dbReference type="Gene3D" id="3.40.50.300">
    <property type="entry name" value="P-loop containing nucleotide triphosphate hydrolases"/>
    <property type="match status" value="1"/>
</dbReference>
<reference evidence="9 10" key="1">
    <citation type="submission" date="2015-04" db="EMBL/GenBank/DDBJ databases">
        <title>Lasius niger genome sequencing.</title>
        <authorList>
            <person name="Konorov E.A."/>
            <person name="Nikitin M.A."/>
            <person name="Kirill M.V."/>
            <person name="Chang P."/>
        </authorList>
    </citation>
    <scope>NUCLEOTIDE SEQUENCE [LARGE SCALE GENOMIC DNA]</scope>
    <source>
        <tissue evidence="9">Whole</tissue>
    </source>
</reference>
<keyword evidence="5" id="KW-0067">ATP-binding</keyword>
<keyword evidence="2" id="KW-0547">Nucleotide-binding</keyword>
<dbReference type="STRING" id="67767.A0A0J7NFC6"/>
<comment type="caution">
    <text evidence="9">The sequence shown here is derived from an EMBL/GenBank/DDBJ whole genome shotgun (WGS) entry which is preliminary data.</text>
</comment>
<keyword evidence="3" id="KW-0378">Hydrolase</keyword>
<evidence type="ECO:0000256" key="7">
    <source>
        <dbReference type="SAM" id="MobiDB-lite"/>
    </source>
</evidence>
<dbReference type="Proteomes" id="UP000036403">
    <property type="component" value="Unassembled WGS sequence"/>
</dbReference>
<dbReference type="InterPro" id="IPR014014">
    <property type="entry name" value="RNA_helicase_DEAD_Q_motif"/>
</dbReference>
<feature type="compositionally biased region" description="Polar residues" evidence="7">
    <location>
        <begin position="45"/>
        <end position="55"/>
    </location>
</feature>
<keyword evidence="4 9" id="KW-0347">Helicase</keyword>
<evidence type="ECO:0000256" key="3">
    <source>
        <dbReference type="ARBA" id="ARBA00022801"/>
    </source>
</evidence>
<evidence type="ECO:0000259" key="8">
    <source>
        <dbReference type="PROSITE" id="PS51195"/>
    </source>
</evidence>
<name>A0A0J7NFC6_LASNI</name>
<dbReference type="GO" id="GO:0010468">
    <property type="term" value="P:regulation of gene expression"/>
    <property type="evidence" value="ECO:0007669"/>
    <property type="project" value="UniProtKB-ARBA"/>
</dbReference>
<evidence type="ECO:0000256" key="2">
    <source>
        <dbReference type="ARBA" id="ARBA00022741"/>
    </source>
</evidence>
<evidence type="ECO:0000313" key="10">
    <source>
        <dbReference type="Proteomes" id="UP000036403"/>
    </source>
</evidence>
<accession>A0A0J7NFC6</accession>
<dbReference type="EMBL" id="LBMM01005740">
    <property type="protein sequence ID" value="KMQ91240.1"/>
    <property type="molecule type" value="Genomic_DNA"/>
</dbReference>
<dbReference type="OrthoDB" id="196131at2759"/>
<proteinExistence type="predicted"/>
<dbReference type="PROSITE" id="PS51195">
    <property type="entry name" value="Q_MOTIF"/>
    <property type="match status" value="1"/>
</dbReference>
<evidence type="ECO:0000256" key="5">
    <source>
        <dbReference type="ARBA" id="ARBA00022840"/>
    </source>
</evidence>
<evidence type="ECO:0000256" key="4">
    <source>
        <dbReference type="ARBA" id="ARBA00022806"/>
    </source>
</evidence>
<evidence type="ECO:0000256" key="1">
    <source>
        <dbReference type="ARBA" id="ARBA00012552"/>
    </source>
</evidence>
<organism evidence="9 10">
    <name type="scientific">Lasius niger</name>
    <name type="common">Black garden ant</name>
    <dbReference type="NCBI Taxonomy" id="67767"/>
    <lineage>
        <taxon>Eukaryota</taxon>
        <taxon>Metazoa</taxon>
        <taxon>Ecdysozoa</taxon>
        <taxon>Arthropoda</taxon>
        <taxon>Hexapoda</taxon>
        <taxon>Insecta</taxon>
        <taxon>Pterygota</taxon>
        <taxon>Neoptera</taxon>
        <taxon>Endopterygota</taxon>
        <taxon>Hymenoptera</taxon>
        <taxon>Apocrita</taxon>
        <taxon>Aculeata</taxon>
        <taxon>Formicoidea</taxon>
        <taxon>Formicidae</taxon>
        <taxon>Formicinae</taxon>
        <taxon>Lasius</taxon>
        <taxon>Lasius</taxon>
    </lineage>
</organism>
<evidence type="ECO:0000313" key="9">
    <source>
        <dbReference type="EMBL" id="KMQ91240.1"/>
    </source>
</evidence>
<feature type="region of interest" description="Disordered" evidence="7">
    <location>
        <begin position="25"/>
        <end position="74"/>
    </location>
</feature>
<feature type="short sequence motif" description="Q motif" evidence="6">
    <location>
        <begin position="124"/>
        <end position="152"/>
    </location>
</feature>
<dbReference type="PaxDb" id="67767-A0A0J7NFC6"/>
<gene>
    <name evidence="9" type="ORF">RF55_8922</name>
</gene>
<feature type="domain" description="DEAD-box RNA helicase Q" evidence="8">
    <location>
        <begin position="124"/>
        <end position="152"/>
    </location>
</feature>
<dbReference type="GO" id="GO:0016787">
    <property type="term" value="F:hydrolase activity"/>
    <property type="evidence" value="ECO:0007669"/>
    <property type="project" value="UniProtKB-KW"/>
</dbReference>
<dbReference type="InterPro" id="IPR027417">
    <property type="entry name" value="P-loop_NTPase"/>
</dbReference>
<dbReference type="GO" id="GO:0005524">
    <property type="term" value="F:ATP binding"/>
    <property type="evidence" value="ECO:0007669"/>
    <property type="project" value="UniProtKB-KW"/>
</dbReference>
<keyword evidence="10" id="KW-1185">Reference proteome</keyword>
<dbReference type="GO" id="GO:0003724">
    <property type="term" value="F:RNA helicase activity"/>
    <property type="evidence" value="ECO:0007669"/>
    <property type="project" value="UniProtKB-EC"/>
</dbReference>
<dbReference type="SUPFAM" id="SSF52540">
    <property type="entry name" value="P-loop containing nucleoside triphosphate hydrolases"/>
    <property type="match status" value="1"/>
</dbReference>
<evidence type="ECO:0000256" key="6">
    <source>
        <dbReference type="PROSITE-ProRule" id="PRU00552"/>
    </source>
</evidence>
<dbReference type="Pfam" id="PF00270">
    <property type="entry name" value="DEAD"/>
    <property type="match status" value="1"/>
</dbReference>
<protein>
    <recommendedName>
        <fullName evidence="1">RNA helicase</fullName>
        <ecNumber evidence="1">3.6.4.13</ecNumber>
    </recommendedName>
</protein>
<dbReference type="AlphaFoldDB" id="A0A0J7NFC6"/>
<dbReference type="EC" id="3.6.4.13" evidence="1"/>
<dbReference type="PANTHER" id="PTHR47958">
    <property type="entry name" value="ATP-DEPENDENT RNA HELICASE DBP3"/>
    <property type="match status" value="1"/>
</dbReference>
<sequence length="181" mass="20386">MYTGYPQTHGRYVLRETHVRVRFSISYRPRGSRDHGNRNGGSGGTFWNSQQQSQKEYGAKKQNRKTPGDLLQKPSWDMSKMNQIAKNLYVPHMNVLNRTPDEINKYHASKEITVKGNNTPSPIQAFEESNFPEYVMEEIKKQGFAEPTAIQAQGWPIALSGRDLVGIAQTGSGKTLAVSMI</sequence>
<dbReference type="GO" id="GO:0003676">
    <property type="term" value="F:nucleic acid binding"/>
    <property type="evidence" value="ECO:0007669"/>
    <property type="project" value="InterPro"/>
</dbReference>